<dbReference type="AlphaFoldDB" id="A0AAD9IPR8"/>
<dbReference type="Pfam" id="PF07842">
    <property type="entry name" value="GCFC"/>
    <property type="match status" value="1"/>
</dbReference>
<dbReference type="InterPro" id="IPR045211">
    <property type="entry name" value="TFP11/STIP/Ntr1"/>
</dbReference>
<dbReference type="PANTHER" id="PTHR23329">
    <property type="entry name" value="TUFTELIN-INTERACTING PROTEIN 11-RELATED"/>
    <property type="match status" value="1"/>
</dbReference>
<evidence type="ECO:0000256" key="1">
    <source>
        <dbReference type="ARBA" id="ARBA00010900"/>
    </source>
</evidence>
<dbReference type="GO" id="GO:0003676">
    <property type="term" value="F:nucleic acid binding"/>
    <property type="evidence" value="ECO:0007669"/>
    <property type="project" value="InterPro"/>
</dbReference>
<feature type="domain" description="G-patch" evidence="3">
    <location>
        <begin position="41"/>
        <end position="87"/>
    </location>
</feature>
<evidence type="ECO:0000259" key="3">
    <source>
        <dbReference type="PROSITE" id="PS50174"/>
    </source>
</evidence>
<sequence>MGLGGAAAGTGAYGASTKARRSKPAPVTASAQSVGGFEAFTKGIGSKLLAKMGWEEGRGLGRDGSGIARPLEAQMRPKGMGMGFGDRPEPKLLRPDAVPEAAAEEDEAEADGSAALDGARARKAPPRQQASQRAAWRQADAARRERRQFRTAEDLLAVREDRAPAPLSIIDMRGAAGPRVLTDLAEVAEAPGAEDAAARDPLPELRHNLGLLVARAEEAVRRAGARRRRETESVALHRAELERLAPELASARRSAAGLAAARDACERGERTASAAGLAALYAELQAREPEAYAAHGAARPLLRALRDWDPLAAPERGAEALRPWRALLRAGRDEGAWARLLEQALLPPLRRAVVNRWDLRDPEPLERFLAAWEPLLPPALLRDQVLAGLVLPRLERALEAWDPLTDPTLLHLWVHPWLPHLGEALQARWPGVRQRLAAALRAWHPADASALEMLAPWARVWGEREWAAFLRRAVAPRLAAALEAMPVDPGAQDLAPWDWAMAWRGLAPAGLLADVLDRAFWPRWHAVLAFWLGGAPDTDEVAAWIQGWRALLGEDLLAEPRVRAHLSRATDALNLALAGRRDEAVRAAAGELIREEGGKSAQRGADSAQSAPTSPNPPIPVPFTSKVTLRALLEEHAAERGVVFVPRRGRSHEGLPVFAYGAVTCAVDAKAGLLRALLPDRGWVPLSIEALDAENDRRAEAKGRA</sequence>
<feature type="region of interest" description="Disordered" evidence="2">
    <location>
        <begin position="1"/>
        <end position="35"/>
    </location>
</feature>
<feature type="region of interest" description="Disordered" evidence="2">
    <location>
        <begin position="76"/>
        <end position="144"/>
    </location>
</feature>
<feature type="compositionally biased region" description="Low complexity" evidence="2">
    <location>
        <begin position="126"/>
        <end position="139"/>
    </location>
</feature>
<evidence type="ECO:0000256" key="2">
    <source>
        <dbReference type="SAM" id="MobiDB-lite"/>
    </source>
</evidence>
<comment type="similarity">
    <text evidence="1">Belongs to the TFP11/STIP family.</text>
</comment>
<feature type="region of interest" description="Disordered" evidence="2">
    <location>
        <begin position="595"/>
        <end position="621"/>
    </location>
</feature>
<proteinExistence type="inferred from homology"/>
<name>A0AAD9IPR8_PROWI</name>
<evidence type="ECO:0000313" key="5">
    <source>
        <dbReference type="Proteomes" id="UP001255856"/>
    </source>
</evidence>
<evidence type="ECO:0000313" key="4">
    <source>
        <dbReference type="EMBL" id="KAK2080442.1"/>
    </source>
</evidence>
<dbReference type="EMBL" id="JASFZW010000001">
    <property type="protein sequence ID" value="KAK2080442.1"/>
    <property type="molecule type" value="Genomic_DNA"/>
</dbReference>
<feature type="compositionally biased region" description="Gly residues" evidence="2">
    <location>
        <begin position="1"/>
        <end position="12"/>
    </location>
</feature>
<comment type="caution">
    <text evidence="4">The sequence shown here is derived from an EMBL/GenBank/DDBJ whole genome shotgun (WGS) entry which is preliminary data.</text>
</comment>
<dbReference type="PROSITE" id="PS50174">
    <property type="entry name" value="G_PATCH"/>
    <property type="match status" value="1"/>
</dbReference>
<dbReference type="InterPro" id="IPR000467">
    <property type="entry name" value="G_patch_dom"/>
</dbReference>
<dbReference type="InterPro" id="IPR022783">
    <property type="entry name" value="GCFC_dom"/>
</dbReference>
<gene>
    <name evidence="4" type="ORF">QBZ16_000295</name>
</gene>
<reference evidence="4" key="1">
    <citation type="submission" date="2021-01" db="EMBL/GenBank/DDBJ databases">
        <authorList>
            <person name="Eckstrom K.M.E."/>
        </authorList>
    </citation>
    <scope>NUCLEOTIDE SEQUENCE</scope>
    <source>
        <strain evidence="4">UVCC 0001</strain>
    </source>
</reference>
<dbReference type="GO" id="GO:0071008">
    <property type="term" value="C:U2-type post-mRNA release spliceosomal complex"/>
    <property type="evidence" value="ECO:0007669"/>
    <property type="project" value="TreeGrafter"/>
</dbReference>
<dbReference type="SMART" id="SM00443">
    <property type="entry name" value="G_patch"/>
    <property type="match status" value="1"/>
</dbReference>
<protein>
    <recommendedName>
        <fullName evidence="3">G-patch domain-containing protein</fullName>
    </recommendedName>
</protein>
<keyword evidence="5" id="KW-1185">Reference proteome</keyword>
<accession>A0AAD9IPR8</accession>
<dbReference type="PANTHER" id="PTHR23329:SF1">
    <property type="entry name" value="TUFTELIN-INTERACTING PROTEIN 11"/>
    <property type="match status" value="1"/>
</dbReference>
<dbReference type="Proteomes" id="UP001255856">
    <property type="component" value="Unassembled WGS sequence"/>
</dbReference>
<dbReference type="GO" id="GO:0000390">
    <property type="term" value="P:spliceosomal complex disassembly"/>
    <property type="evidence" value="ECO:0007669"/>
    <property type="project" value="InterPro"/>
</dbReference>
<dbReference type="Pfam" id="PF01585">
    <property type="entry name" value="G-patch"/>
    <property type="match status" value="1"/>
</dbReference>
<organism evidence="4 5">
    <name type="scientific">Prototheca wickerhamii</name>
    <dbReference type="NCBI Taxonomy" id="3111"/>
    <lineage>
        <taxon>Eukaryota</taxon>
        <taxon>Viridiplantae</taxon>
        <taxon>Chlorophyta</taxon>
        <taxon>core chlorophytes</taxon>
        <taxon>Trebouxiophyceae</taxon>
        <taxon>Chlorellales</taxon>
        <taxon>Chlorellaceae</taxon>
        <taxon>Prototheca</taxon>
    </lineage>
</organism>